<feature type="region of interest" description="Disordered" evidence="1">
    <location>
        <begin position="721"/>
        <end position="745"/>
    </location>
</feature>
<feature type="compositionally biased region" description="Basic residues" evidence="1">
    <location>
        <begin position="732"/>
        <end position="745"/>
    </location>
</feature>
<accession>A0A9P5NYM0</accession>
<evidence type="ECO:0000313" key="2">
    <source>
        <dbReference type="EMBL" id="KAF8911009.1"/>
    </source>
</evidence>
<name>A0A9P5NYM0_GYMJU</name>
<dbReference type="PANTHER" id="PTHR28221:SF2">
    <property type="entry name" value="RNA POLYMERASE I-SPECIFIC TRANSCRIPTION INITIATION FACTOR RRN6"/>
    <property type="match status" value="1"/>
</dbReference>
<protein>
    <submittedName>
        <fullName evidence="2">Uncharacterized protein</fullName>
    </submittedName>
</protein>
<reference evidence="2" key="1">
    <citation type="submission" date="2020-11" db="EMBL/GenBank/DDBJ databases">
        <authorList>
            <consortium name="DOE Joint Genome Institute"/>
            <person name="Ahrendt S."/>
            <person name="Riley R."/>
            <person name="Andreopoulos W."/>
            <person name="LaButti K."/>
            <person name="Pangilinan J."/>
            <person name="Ruiz-duenas F.J."/>
            <person name="Barrasa J.M."/>
            <person name="Sanchez-Garcia M."/>
            <person name="Camarero S."/>
            <person name="Miyauchi S."/>
            <person name="Serrano A."/>
            <person name="Linde D."/>
            <person name="Babiker R."/>
            <person name="Drula E."/>
            <person name="Ayuso-Fernandez I."/>
            <person name="Pacheco R."/>
            <person name="Padilla G."/>
            <person name="Ferreira P."/>
            <person name="Barriuso J."/>
            <person name="Kellner H."/>
            <person name="Castanera R."/>
            <person name="Alfaro M."/>
            <person name="Ramirez L."/>
            <person name="Pisabarro A.G."/>
            <person name="Kuo A."/>
            <person name="Tritt A."/>
            <person name="Lipzen A."/>
            <person name="He G."/>
            <person name="Yan M."/>
            <person name="Ng V."/>
            <person name="Cullen D."/>
            <person name="Martin F."/>
            <person name="Rosso M.-N."/>
            <person name="Henrissat B."/>
            <person name="Hibbett D."/>
            <person name="Martinez A.T."/>
            <person name="Grigoriev I.V."/>
        </authorList>
    </citation>
    <scope>NUCLEOTIDE SEQUENCE</scope>
    <source>
        <strain evidence="2">AH 44721</strain>
    </source>
</reference>
<feature type="region of interest" description="Disordered" evidence="1">
    <location>
        <begin position="641"/>
        <end position="666"/>
    </location>
</feature>
<comment type="caution">
    <text evidence="2">The sequence shown here is derived from an EMBL/GenBank/DDBJ whole genome shotgun (WGS) entry which is preliminary data.</text>
</comment>
<evidence type="ECO:0000256" key="1">
    <source>
        <dbReference type="SAM" id="MobiDB-lite"/>
    </source>
</evidence>
<dbReference type="EMBL" id="JADNYJ010000005">
    <property type="protein sequence ID" value="KAF8911009.1"/>
    <property type="molecule type" value="Genomic_DNA"/>
</dbReference>
<feature type="compositionally biased region" description="Basic and acidic residues" evidence="1">
    <location>
        <begin position="641"/>
        <end position="650"/>
    </location>
</feature>
<keyword evidence="3" id="KW-1185">Reference proteome</keyword>
<organism evidence="2 3">
    <name type="scientific">Gymnopilus junonius</name>
    <name type="common">Spectacular rustgill mushroom</name>
    <name type="synonym">Gymnopilus spectabilis subsp. junonius</name>
    <dbReference type="NCBI Taxonomy" id="109634"/>
    <lineage>
        <taxon>Eukaryota</taxon>
        <taxon>Fungi</taxon>
        <taxon>Dikarya</taxon>
        <taxon>Basidiomycota</taxon>
        <taxon>Agaricomycotina</taxon>
        <taxon>Agaricomycetes</taxon>
        <taxon>Agaricomycetidae</taxon>
        <taxon>Agaricales</taxon>
        <taxon>Agaricineae</taxon>
        <taxon>Hymenogastraceae</taxon>
        <taxon>Gymnopilus</taxon>
    </lineage>
</organism>
<gene>
    <name evidence="2" type="ORF">CPB84DRAFT_1763121</name>
</gene>
<proteinExistence type="predicted"/>
<dbReference type="AlphaFoldDB" id="A0A9P5NYM0"/>
<dbReference type="OrthoDB" id="2382881at2759"/>
<dbReference type="Proteomes" id="UP000724874">
    <property type="component" value="Unassembled WGS sequence"/>
</dbReference>
<sequence>MFLPEVEIASDLIRDQLTEEAALYRELEHFDPYSGNLLEYLEPHGAPTSAYLVFPTGEINTHLNISNINSLQAGQVNFRPSAVPVYTFPTPIQQIVAFNDHDVNLAVRTYSTTQFLSLKWQSDAGEGVSVTEFASLSSADTAGDAVVDVNMLPFSAGVLLVSDTGTVLKCQFGDGRKEINPVHRSYLSAPLIDQEFWRLSTGESLYTYSVMSSEKVWQHDIRTDTAQEVLSISGGKHCLTSMEDHGSDSTFCVSSTSQIIWMDRRFLNKPLLAYCHGRDYDRYLTVNTLQSALNKPLTFLTTRNNALTTIYDVSRSSESLVTLNTLPFALSQERSVYRKNVGRKFIRGETLGLARLSERGSVEYTELVSDLDPQIHYIVNFPPEIEKLAAASANIHTDIGPRGLREFSQVDLRPAYDALFRRHFQEAKVMEDEQAEATYQQIEHFPSYMQIKEAPADHMLTTYDIAYRAGAEPHSTSRADFLTESLVNSKRGYRALKQGRLFPHLVKAQWHRTILPTLRKLDKHFPVDPIQSMEYAQRFNLTDTEGRPTTCRQYEQEACEQLTLDLTLASDIFSDTPFSRLGQTLEVMTEALSLGDEPPPVEFEYLKPQKKFAATVPGDGKSDAPELPMGVRLLLKEWDTTSLEPSKDSKPALPNQRRHVKCESQRPPQIMASSCAGQVVADMARIPIAKVQSQEYFSSRNAGVHDSLPVSFSQDLNASTQILPGPHGGRPGVKKKPAKKRLGGF</sequence>
<dbReference type="PANTHER" id="PTHR28221">
    <property type="entry name" value="RNA POLYMERASE I-SPECIFIC TRANSCRIPTION INITIATION FACTOR RRN6"/>
    <property type="match status" value="1"/>
</dbReference>
<dbReference type="InterPro" id="IPR019350">
    <property type="entry name" value="RNA_pol_I-sp_TIF_RRN6-like"/>
</dbReference>
<evidence type="ECO:0000313" key="3">
    <source>
        <dbReference type="Proteomes" id="UP000724874"/>
    </source>
</evidence>